<dbReference type="EMBL" id="JAERMS010000001">
    <property type="protein sequence ID" value="MBO1362267.1"/>
    <property type="molecule type" value="Genomic_DNA"/>
</dbReference>
<proteinExistence type="predicted"/>
<evidence type="ECO:0000259" key="2">
    <source>
        <dbReference type="Pfam" id="PF05089"/>
    </source>
</evidence>
<evidence type="ECO:0000259" key="3">
    <source>
        <dbReference type="Pfam" id="PF12971"/>
    </source>
</evidence>
<evidence type="ECO:0000256" key="1">
    <source>
        <dbReference type="ARBA" id="ARBA00022801"/>
    </source>
</evidence>
<comment type="caution">
    <text evidence="5">The sequence shown here is derived from an EMBL/GenBank/DDBJ whole genome shotgun (WGS) entry which is preliminary data.</text>
</comment>
<dbReference type="Proteomes" id="UP000664265">
    <property type="component" value="Unassembled WGS sequence"/>
</dbReference>
<dbReference type="InterPro" id="IPR024240">
    <property type="entry name" value="NAGLU_N"/>
</dbReference>
<dbReference type="PANTHER" id="PTHR12872">
    <property type="entry name" value="ALPHA-N-ACETYLGLUCOSAMINIDASE"/>
    <property type="match status" value="1"/>
</dbReference>
<dbReference type="Gene3D" id="1.20.120.670">
    <property type="entry name" value="N-acetyl-b-d-glucoasminidase"/>
    <property type="match status" value="1"/>
</dbReference>
<evidence type="ECO:0000259" key="4">
    <source>
        <dbReference type="Pfam" id="PF12972"/>
    </source>
</evidence>
<organism evidence="5 6">
    <name type="scientific">Prevotella illustrans</name>
    <dbReference type="NCBI Taxonomy" id="2800387"/>
    <lineage>
        <taxon>Bacteria</taxon>
        <taxon>Pseudomonadati</taxon>
        <taxon>Bacteroidota</taxon>
        <taxon>Bacteroidia</taxon>
        <taxon>Bacteroidales</taxon>
        <taxon>Prevotellaceae</taxon>
        <taxon>Prevotella</taxon>
    </lineage>
</organism>
<dbReference type="Pfam" id="PF05089">
    <property type="entry name" value="NAGLU"/>
    <property type="match status" value="1"/>
</dbReference>
<feature type="domain" description="Alpha-N-acetylglucosaminidase tim-barrel" evidence="2">
    <location>
        <begin position="121"/>
        <end position="442"/>
    </location>
</feature>
<reference evidence="5 6" key="1">
    <citation type="submission" date="2021-01" db="EMBL/GenBank/DDBJ databases">
        <title>Prevotella A2931 sp. nov.</title>
        <authorList>
            <person name="Buhl M."/>
            <person name="Oberhettinger P."/>
        </authorList>
    </citation>
    <scope>NUCLEOTIDE SEQUENCE [LARGE SCALE GENOMIC DNA]</scope>
    <source>
        <strain evidence="5 6">A2931</strain>
    </source>
</reference>
<name>A0ABS3M263_9BACT</name>
<accession>A0ABS3M263</accession>
<keyword evidence="6" id="KW-1185">Reference proteome</keyword>
<protein>
    <submittedName>
        <fullName evidence="5">Alpha-N-acetylglucosaminidase</fullName>
    </submittedName>
</protein>
<dbReference type="InterPro" id="IPR029018">
    <property type="entry name" value="Hex-like_dom2"/>
</dbReference>
<dbReference type="Gene3D" id="3.20.20.80">
    <property type="entry name" value="Glycosidases"/>
    <property type="match status" value="1"/>
</dbReference>
<dbReference type="RefSeq" id="WP_199222646.1">
    <property type="nucleotide sequence ID" value="NZ_JAERMS010000001.1"/>
</dbReference>
<keyword evidence="1" id="KW-0378">Hydrolase</keyword>
<evidence type="ECO:0000313" key="6">
    <source>
        <dbReference type="Proteomes" id="UP000664265"/>
    </source>
</evidence>
<sequence>MVSSILRTIFLLIALTLAQFCPAQNFSGVSELVRRRIPSLHRYIVFKSLPKSSEETFILSTRNGKVIVQANTISAASTAVNHYLNHICHSSISHAADNLPSTVKVIPIKRPIRVSTPFRYRYALNYCTYSYSYAFYQWEDFERELDWMALNGINLMLAPLGTEIVWQQTLQSLGFSEASIARFIPGPAYTAWWLMGNLEGWGGPMSQPMIEKRHRQQVKILKRMRQLGIEPVLQGFPGIVPSFFKDKFPNAPVIPQGLWGAFQRPYILLPGNETFNRVADLYYQNIKKYYGSDIRFLGGDLFHEGGNAQGVDLAATASLVQQRMLTHFPQARWVLQGWNNNPPPSLLTGLDKHHVLLINLAGEIAASWEQSQEFGQTPWLWGSVNHFGGKTDMGGQLPVLVNEPHRAFRNSSNHVMQGIGILPEGILTNPIVYDFALKTAWNDHAPDLNQMLCQYILYRYGRWSEQLYKAWQLLSRSIFGEFEFKGEGTFESIFCARPSTNVTSVSTWGPKRMQYNPALLEQALTLFRQAADKFAASATYQYDLVDLARQVMANHGRVVYRQAMEAYQAKDTLRLTEASRRFINLVLLQDSLLATNRHFLLGNWLKAAQSYGDSEADRGQSLENARTQITYWGPDDPATRVHDYANKEWSGLLRDFYVPRWIAFFNELSLQLRGQDPPKTNFFAMEQAWAKDNNTYPTEPTGDYLKMVDRVMATIGLKSD</sequence>
<gene>
    <name evidence="5" type="ORF">JHU38_00470</name>
</gene>
<dbReference type="InterPro" id="IPR024733">
    <property type="entry name" value="NAGLU_tim-barrel"/>
</dbReference>
<dbReference type="InterPro" id="IPR024732">
    <property type="entry name" value="NAGLU_C"/>
</dbReference>
<dbReference type="InterPro" id="IPR007781">
    <property type="entry name" value="NAGLU"/>
</dbReference>
<evidence type="ECO:0000313" key="5">
    <source>
        <dbReference type="EMBL" id="MBO1362267.1"/>
    </source>
</evidence>
<feature type="domain" description="Alpha-N-acetylglucosaminidase N-terminal" evidence="3">
    <location>
        <begin position="28"/>
        <end position="100"/>
    </location>
</feature>
<dbReference type="Pfam" id="PF12971">
    <property type="entry name" value="NAGLU_N"/>
    <property type="match status" value="1"/>
</dbReference>
<dbReference type="Pfam" id="PF12972">
    <property type="entry name" value="NAGLU_C"/>
    <property type="match status" value="1"/>
</dbReference>
<feature type="domain" description="Alpha-N-acetylglucosaminidase C-terminal" evidence="4">
    <location>
        <begin position="454"/>
        <end position="712"/>
    </location>
</feature>
<dbReference type="PANTHER" id="PTHR12872:SF1">
    <property type="entry name" value="ALPHA-N-ACETYLGLUCOSAMINIDASE"/>
    <property type="match status" value="1"/>
</dbReference>
<dbReference type="Gene3D" id="3.30.379.10">
    <property type="entry name" value="Chitobiase/beta-hexosaminidase domain 2-like"/>
    <property type="match status" value="1"/>
</dbReference>